<evidence type="ECO:0000259" key="11">
    <source>
        <dbReference type="PROSITE" id="PS51192"/>
    </source>
</evidence>
<evidence type="ECO:0000256" key="6">
    <source>
        <dbReference type="ARBA" id="ARBA00022840"/>
    </source>
</evidence>
<dbReference type="SMART" id="SM00487">
    <property type="entry name" value="DEXDc"/>
    <property type="match status" value="1"/>
</dbReference>
<evidence type="ECO:0000256" key="5">
    <source>
        <dbReference type="ARBA" id="ARBA00022806"/>
    </source>
</evidence>
<dbReference type="SMART" id="SM00490">
    <property type="entry name" value="HELICc"/>
    <property type="match status" value="1"/>
</dbReference>
<dbReference type="FunFam" id="3.40.50.300:FF:000007">
    <property type="entry name" value="Pre-mRNA-splicing factor ATP-dependent RNA helicase"/>
    <property type="match status" value="1"/>
</dbReference>
<dbReference type="WBParaSite" id="SVE_0397400.1">
    <property type="protein sequence ID" value="SVE_0397400.1"/>
    <property type="gene ID" value="SVE_0397400"/>
</dbReference>
<evidence type="ECO:0000256" key="1">
    <source>
        <dbReference type="ARBA" id="ARBA00012552"/>
    </source>
</evidence>
<dbReference type="InterPro" id="IPR048333">
    <property type="entry name" value="HA2_WH"/>
</dbReference>
<dbReference type="Pfam" id="PF00271">
    <property type="entry name" value="Helicase_C"/>
    <property type="match status" value="1"/>
</dbReference>
<dbReference type="GO" id="GO:0016787">
    <property type="term" value="F:hydrolase activity"/>
    <property type="evidence" value="ECO:0007669"/>
    <property type="project" value="UniProtKB-KW"/>
</dbReference>
<feature type="region of interest" description="Disordered" evidence="10">
    <location>
        <begin position="1"/>
        <end position="29"/>
    </location>
</feature>
<comment type="catalytic activity">
    <reaction evidence="9">
        <text>ATP + H2O = ADP + phosphate + H(+)</text>
        <dbReference type="Rhea" id="RHEA:13065"/>
        <dbReference type="ChEBI" id="CHEBI:15377"/>
        <dbReference type="ChEBI" id="CHEBI:15378"/>
        <dbReference type="ChEBI" id="CHEBI:30616"/>
        <dbReference type="ChEBI" id="CHEBI:43474"/>
        <dbReference type="ChEBI" id="CHEBI:456216"/>
        <dbReference type="EC" id="3.6.4.13"/>
    </reaction>
</comment>
<dbReference type="PANTHER" id="PTHR18934:SF109">
    <property type="entry name" value="ATP-DEPENDENT RNA HELICASE DHX15 HOMOLOG"/>
    <property type="match status" value="1"/>
</dbReference>
<dbReference type="Gene3D" id="3.40.50.300">
    <property type="entry name" value="P-loop containing nucleotide triphosphate hydrolases"/>
    <property type="match status" value="2"/>
</dbReference>
<accession>A0A0K0F584</accession>
<evidence type="ECO:0000256" key="2">
    <source>
        <dbReference type="ARBA" id="ARBA00022664"/>
    </source>
</evidence>
<dbReference type="FunFam" id="3.40.50.300:FF:001148">
    <property type="entry name" value="Pre-mRNA-splicing factor ATP-dependent RNA helicase DHX15/PRP43"/>
    <property type="match status" value="1"/>
</dbReference>
<keyword evidence="5" id="KW-0347">Helicase</keyword>
<dbReference type="CDD" id="cd18791">
    <property type="entry name" value="SF2_C_RHA"/>
    <property type="match status" value="1"/>
</dbReference>
<proteinExistence type="inferred from homology"/>
<reference evidence="13" key="1">
    <citation type="submission" date="2014-07" db="EMBL/GenBank/DDBJ databases">
        <authorList>
            <person name="Martin A.A"/>
            <person name="De Silva N."/>
        </authorList>
    </citation>
    <scope>NUCLEOTIDE SEQUENCE</scope>
</reference>
<dbReference type="Pfam" id="PF07717">
    <property type="entry name" value="OB_NTP_bind"/>
    <property type="match status" value="1"/>
</dbReference>
<reference evidence="14" key="2">
    <citation type="submission" date="2015-08" db="UniProtKB">
        <authorList>
            <consortium name="WormBaseParasite"/>
        </authorList>
    </citation>
    <scope>IDENTIFICATION</scope>
</reference>
<dbReference type="GO" id="GO:0005681">
    <property type="term" value="C:spliceosomal complex"/>
    <property type="evidence" value="ECO:0007669"/>
    <property type="project" value="TreeGrafter"/>
</dbReference>
<dbReference type="InterPro" id="IPR044756">
    <property type="entry name" value="DHX15_DEXHc"/>
</dbReference>
<dbReference type="STRING" id="75913.A0A0K0F584"/>
<evidence type="ECO:0000256" key="10">
    <source>
        <dbReference type="SAM" id="MobiDB-lite"/>
    </source>
</evidence>
<name>A0A0K0F584_STRVS</name>
<dbReference type="AlphaFoldDB" id="A0A0K0F584"/>
<evidence type="ECO:0000313" key="14">
    <source>
        <dbReference type="WBParaSite" id="SVE_0397400.1"/>
    </source>
</evidence>
<keyword evidence="6" id="KW-0067">ATP-binding</keyword>
<evidence type="ECO:0000256" key="9">
    <source>
        <dbReference type="ARBA" id="ARBA00047984"/>
    </source>
</evidence>
<dbReference type="SMART" id="SM00847">
    <property type="entry name" value="HA2"/>
    <property type="match status" value="1"/>
</dbReference>
<dbReference type="InterPro" id="IPR014001">
    <property type="entry name" value="Helicase_ATP-bd"/>
</dbReference>
<dbReference type="CDD" id="cd17973">
    <property type="entry name" value="DEXHc_DHX15"/>
    <property type="match status" value="1"/>
</dbReference>
<dbReference type="GO" id="GO:0003723">
    <property type="term" value="F:RNA binding"/>
    <property type="evidence" value="ECO:0007669"/>
    <property type="project" value="TreeGrafter"/>
</dbReference>
<dbReference type="SUPFAM" id="SSF52540">
    <property type="entry name" value="P-loop containing nucleoside triphosphate hydrolases"/>
    <property type="match status" value="1"/>
</dbReference>
<dbReference type="InterPro" id="IPR011545">
    <property type="entry name" value="DEAD/DEAH_box_helicase_dom"/>
</dbReference>
<keyword evidence="2" id="KW-0507">mRNA processing</keyword>
<keyword evidence="3" id="KW-0547">Nucleotide-binding</keyword>
<dbReference type="Pfam" id="PF21010">
    <property type="entry name" value="HA2_C"/>
    <property type="match status" value="1"/>
</dbReference>
<feature type="domain" description="Helicase ATP-binding" evidence="11">
    <location>
        <begin position="70"/>
        <end position="239"/>
    </location>
</feature>
<dbReference type="InterPro" id="IPR007502">
    <property type="entry name" value="Helicase-assoc_dom"/>
</dbReference>
<dbReference type="InterPro" id="IPR011709">
    <property type="entry name" value="DEAD-box_helicase_OB_fold"/>
</dbReference>
<protein>
    <recommendedName>
        <fullName evidence="1">RNA helicase</fullName>
        <ecNumber evidence="1">3.6.4.13</ecNumber>
    </recommendedName>
</protein>
<dbReference type="EC" id="3.6.4.13" evidence="1"/>
<keyword evidence="13" id="KW-1185">Reference proteome</keyword>
<dbReference type="Pfam" id="PF00270">
    <property type="entry name" value="DEAD"/>
    <property type="match status" value="1"/>
</dbReference>
<feature type="domain" description="Helicase C-terminal" evidence="12">
    <location>
        <begin position="266"/>
        <end position="443"/>
    </location>
</feature>
<keyword evidence="7" id="KW-0508">mRNA splicing</keyword>
<comment type="similarity">
    <text evidence="8">Belongs to the DEAD box helicase family. DEAH subfamily. DDX15/PRP43 sub-subfamily.</text>
</comment>
<evidence type="ECO:0000256" key="4">
    <source>
        <dbReference type="ARBA" id="ARBA00022801"/>
    </source>
</evidence>
<sequence length="716" mass="81144">MSKHRLDLSNLKRKRSNEDNDESGSSVKRNIEENVETTNYFTGRPFSQRYFEILAKRKELPVWVYKEKFMELLSLNQFVVLVGETGSGKTTQIPQWCAEFARVKSAETGSRLKVACTQPRRVAAMSVAERVADEMDVTCGGEVGYTIRFEDNTSERTILKYCTDGMLLREAMADPELKAYSVVVLDEAHERTLTTDILMGLLKELSVKRTDLKIVIMSATLDAEKFQKYFNNAPFLKIPGRTFPVEIFYSATPENDYLDAAVRTVKFIHQTEEIEGDILVFLTGQDEIDEACRKIEDEVKNMGKMVGPVACIPLYSTLPPDQQRRIFSKPPKGSNGKIGRKVVVSTNIAETSLTIDGIVYVVDAGFSKQKVYQPKTRIESLVPAAISKASAKQRAGRAGRTRPGKCFRLYTEESYNTIMHAQSSPEILRSNISSVCLQLLKLGITDLVHFDFIDPPTPLSLVRALELLHNLGAINDEGELTDVGGLMCEFPLDPQLCKTLIASNKYSVPREVLTIVSMLSVPPVFVRPTSGRNEADNARNRFAFSGSDHLTLLNVYNQFIRNGETSQWCYDNYLNFRTLTNAKNIRVQLERTMERLGLMKRQLSFSDTDYYNNIKKSVLSGFFMQVAFRESSGHYIIAKEGQLVVIHPSSVVNAKPEFIVFNEYIQTRQDFVRCCTEIQPDWLLQIAPHYYDIESFPPSELKRRLINIQKVMNKGK</sequence>
<dbReference type="GO" id="GO:0003724">
    <property type="term" value="F:RNA helicase activity"/>
    <property type="evidence" value="ECO:0007669"/>
    <property type="project" value="UniProtKB-EC"/>
</dbReference>
<evidence type="ECO:0000256" key="8">
    <source>
        <dbReference type="ARBA" id="ARBA00024333"/>
    </source>
</evidence>
<dbReference type="GO" id="GO:0008380">
    <property type="term" value="P:RNA splicing"/>
    <property type="evidence" value="ECO:0007669"/>
    <property type="project" value="UniProtKB-KW"/>
</dbReference>
<dbReference type="InterPro" id="IPR001650">
    <property type="entry name" value="Helicase_C-like"/>
</dbReference>
<evidence type="ECO:0000313" key="13">
    <source>
        <dbReference type="Proteomes" id="UP000035680"/>
    </source>
</evidence>
<dbReference type="InterPro" id="IPR027417">
    <property type="entry name" value="P-loop_NTPase"/>
</dbReference>
<dbReference type="Gene3D" id="1.20.120.1080">
    <property type="match status" value="1"/>
</dbReference>
<dbReference type="Pfam" id="PF04408">
    <property type="entry name" value="WHD_HA2"/>
    <property type="match status" value="1"/>
</dbReference>
<keyword evidence="4" id="KW-0378">Hydrolase</keyword>
<evidence type="ECO:0000256" key="3">
    <source>
        <dbReference type="ARBA" id="ARBA00022741"/>
    </source>
</evidence>
<dbReference type="GO" id="GO:0006397">
    <property type="term" value="P:mRNA processing"/>
    <property type="evidence" value="ECO:0007669"/>
    <property type="project" value="UniProtKB-KW"/>
</dbReference>
<dbReference type="InterPro" id="IPR002464">
    <property type="entry name" value="DNA/RNA_helicase_DEAH_CS"/>
</dbReference>
<dbReference type="Proteomes" id="UP000035680">
    <property type="component" value="Unassembled WGS sequence"/>
</dbReference>
<organism evidence="13 14">
    <name type="scientific">Strongyloides venezuelensis</name>
    <name type="common">Threadworm</name>
    <dbReference type="NCBI Taxonomy" id="75913"/>
    <lineage>
        <taxon>Eukaryota</taxon>
        <taxon>Metazoa</taxon>
        <taxon>Ecdysozoa</taxon>
        <taxon>Nematoda</taxon>
        <taxon>Chromadorea</taxon>
        <taxon>Rhabditida</taxon>
        <taxon>Tylenchina</taxon>
        <taxon>Panagrolaimomorpha</taxon>
        <taxon>Strongyloidoidea</taxon>
        <taxon>Strongyloididae</taxon>
        <taxon>Strongyloides</taxon>
    </lineage>
</organism>
<dbReference type="PANTHER" id="PTHR18934">
    <property type="entry name" value="ATP-DEPENDENT RNA HELICASE"/>
    <property type="match status" value="1"/>
</dbReference>
<evidence type="ECO:0000259" key="12">
    <source>
        <dbReference type="PROSITE" id="PS51194"/>
    </source>
</evidence>
<evidence type="ECO:0000256" key="7">
    <source>
        <dbReference type="ARBA" id="ARBA00023187"/>
    </source>
</evidence>
<dbReference type="PROSITE" id="PS51192">
    <property type="entry name" value="HELICASE_ATP_BIND_1"/>
    <property type="match status" value="1"/>
</dbReference>
<dbReference type="PROSITE" id="PS51194">
    <property type="entry name" value="HELICASE_CTER"/>
    <property type="match status" value="1"/>
</dbReference>
<dbReference type="PROSITE" id="PS00690">
    <property type="entry name" value="DEAH_ATP_HELICASE"/>
    <property type="match status" value="1"/>
</dbReference>
<dbReference type="GO" id="GO:0005524">
    <property type="term" value="F:ATP binding"/>
    <property type="evidence" value="ECO:0007669"/>
    <property type="project" value="UniProtKB-KW"/>
</dbReference>